<feature type="domain" description="Bacterial Ig" evidence="1">
    <location>
        <begin position="392"/>
        <end position="471"/>
    </location>
</feature>
<sequence>MKGKRLFENKLIILGMVAMLIIGLVLPFPDFKHKTKVNAARERAVSVVQDPEILEEYNHLNITKWMPYYFSPKSLWEPRILGEWGEISTDGGTPIGSVTFANTKNQFKIYVNGTVANGRKVGIAQSFDTIAGHKYQISYKATYDGAGPGYAVGRSSTDVLNSEDLNLGSSVLPPGFNSLVSVQDVFQHTTFTGTGGKLTARVYIDPYETFTSTIFSGISIIDLDQGVDEARVGIDELFRDETHTKLRLSVVQGDIDAVQKQINVILDPALKQEYQVELDKAQRLMDEANPRFTIEQLVDNPNDEHSSTIIGKTDPEVMLRFTGSPALPKPGLPNDDPRKPLLYSVRADENGNFRFKLPPGNYFKAGETITIIGTIYGKSVMFDESVLDTTPPDSPVFQELKDQDKNFIGTAEANSKIEIFDASKQKIAMGNTDGDGNFSIPIPSGLLPLVPYTKYYAVSTDSAGNVSEDSEFAEVVDTIPPSATAIKQEFHVGDILPDDPRSLLENVQDNAGTSADNLTVSYEQKPDLTHYGFQKIGVKLQDKAGNRTLIDVPTFILDEYMTGNGEVYIRAKDFVMYSTDFPLTTAQLVKKIKEESAIEVWNGTGKSIGTKVPLDDVSVNGTVSSTPGIYEVDISWGGYTKKVKVTVKSDTLSFEEVPADLAYSGTIKDYRQLLQPIGSAQLKITDDRRTVQNWQLKATLDSPLTSQNGKAFSGNLIYRAKEADGKINEQPLSQISAPIFINKQAKQGTTTIDLKKEDDCGLVLEAIPGEIYADMNYRASITWTLEDAP</sequence>
<evidence type="ECO:0000259" key="1">
    <source>
        <dbReference type="Pfam" id="PF17936"/>
    </source>
</evidence>
<dbReference type="Gene3D" id="2.60.40.10">
    <property type="entry name" value="Immunoglobulins"/>
    <property type="match status" value="1"/>
</dbReference>
<keyword evidence="4" id="KW-1185">Reference proteome</keyword>
<dbReference type="Proteomes" id="UP000257055">
    <property type="component" value="Unassembled WGS sequence"/>
</dbReference>
<evidence type="ECO:0000313" key="3">
    <source>
        <dbReference type="EMBL" id="RDX02232.1"/>
    </source>
</evidence>
<dbReference type="InterPro" id="IPR054544">
    <property type="entry name" value="Pest_crys_Cry1Aa_dom-IV"/>
</dbReference>
<gene>
    <name evidence="3" type="ORF">UR08_01505</name>
</gene>
<organism evidence="3 4">
    <name type="scientific">Listeria kieliensis</name>
    <dbReference type="NCBI Taxonomy" id="1621700"/>
    <lineage>
        <taxon>Bacteria</taxon>
        <taxon>Bacillati</taxon>
        <taxon>Bacillota</taxon>
        <taxon>Bacilli</taxon>
        <taxon>Bacillales</taxon>
        <taxon>Listeriaceae</taxon>
        <taxon>Listeria</taxon>
    </lineage>
</organism>
<protein>
    <submittedName>
        <fullName evidence="3">Uncharacterized protein</fullName>
    </submittedName>
</protein>
<dbReference type="Pfam" id="PF18449">
    <property type="entry name" value="Endotoxin_C2"/>
    <property type="match status" value="1"/>
</dbReference>
<dbReference type="AlphaFoldDB" id="A0A3D8TTR9"/>
<proteinExistence type="predicted"/>
<evidence type="ECO:0000259" key="2">
    <source>
        <dbReference type="Pfam" id="PF18449"/>
    </source>
</evidence>
<comment type="caution">
    <text evidence="3">The sequence shown here is derived from an EMBL/GenBank/DDBJ whole genome shotgun (WGS) entry which is preliminary data.</text>
</comment>
<dbReference type="InterPro" id="IPR041498">
    <property type="entry name" value="Big_6"/>
</dbReference>
<dbReference type="InterPro" id="IPR013783">
    <property type="entry name" value="Ig-like_fold"/>
</dbReference>
<name>A0A3D8TTR9_9LIST</name>
<dbReference type="EMBL" id="LARY01000001">
    <property type="protein sequence ID" value="RDX02232.1"/>
    <property type="molecule type" value="Genomic_DNA"/>
</dbReference>
<accession>A0A3D8TTR9</accession>
<evidence type="ECO:0000313" key="4">
    <source>
        <dbReference type="Proteomes" id="UP000257055"/>
    </source>
</evidence>
<dbReference type="RefSeq" id="WP_115751906.1">
    <property type="nucleotide sequence ID" value="NZ_LARY01000001.1"/>
</dbReference>
<reference evidence="4" key="1">
    <citation type="submission" date="2015-04" db="EMBL/GenBank/DDBJ databases">
        <authorList>
            <person name="Schardt J."/>
            <person name="Mueller-Herbst S."/>
            <person name="Scherer S."/>
            <person name="Huptas C."/>
        </authorList>
    </citation>
    <scope>NUCLEOTIDE SEQUENCE [LARGE SCALE GENOMIC DNA]</scope>
    <source>
        <strain evidence="4">Kiel-L1</strain>
    </source>
</reference>
<feature type="domain" description="Pesticidal crystal protein Cry1Aa" evidence="2">
    <location>
        <begin position="228"/>
        <end position="287"/>
    </location>
</feature>
<dbReference type="Pfam" id="PF17936">
    <property type="entry name" value="Big_6"/>
    <property type="match status" value="1"/>
</dbReference>